<sequence>MHHGKALESLTNHYKEWVDAYGGISWQDFLDRLSRMQETGSWVKEVIAVELKK</sequence>
<organism evidence="1 2">
    <name type="scientific">Nitrososphaera gargensis (strain Ga9.2)</name>
    <dbReference type="NCBI Taxonomy" id="1237085"/>
    <lineage>
        <taxon>Archaea</taxon>
        <taxon>Nitrososphaerota</taxon>
        <taxon>Nitrososphaeria</taxon>
        <taxon>Nitrososphaerales</taxon>
        <taxon>Nitrososphaeraceae</taxon>
        <taxon>Nitrososphaera</taxon>
    </lineage>
</organism>
<accession>K0IIK6</accession>
<protein>
    <submittedName>
        <fullName evidence="1">Uncharacterized protein</fullName>
    </submittedName>
</protein>
<reference evidence="1 2" key="1">
    <citation type="journal article" date="2012" name="Environ. Microbiol.">
        <title>The genome of the ammonia-oxidizing Candidatus Nitrososphaera gargensis: insights into metabolic versatility and environmental adaptations.</title>
        <authorList>
            <person name="Spang A."/>
            <person name="Poehlein A."/>
            <person name="Offre P."/>
            <person name="Zumbragel S."/>
            <person name="Haider S."/>
            <person name="Rychlik N."/>
            <person name="Nowka B."/>
            <person name="Schmeisser C."/>
            <person name="Lebedeva E.V."/>
            <person name="Rattei T."/>
            <person name="Bohm C."/>
            <person name="Schmid M."/>
            <person name="Galushko A."/>
            <person name="Hatzenpichler R."/>
            <person name="Weinmaier T."/>
            <person name="Daniel R."/>
            <person name="Schleper C."/>
            <person name="Spieck E."/>
            <person name="Streit W."/>
            <person name="Wagner M."/>
        </authorList>
    </citation>
    <scope>NUCLEOTIDE SEQUENCE [LARGE SCALE GENOMIC DNA]</scope>
    <source>
        <strain evidence="2">Ga9.2</strain>
    </source>
</reference>
<dbReference type="HOGENOM" id="CLU_199455_0_0_2"/>
<dbReference type="KEGG" id="nga:Ngar_c28150"/>
<name>K0IIK6_NITGG</name>
<dbReference type="AlphaFoldDB" id="K0IIK6"/>
<evidence type="ECO:0000313" key="1">
    <source>
        <dbReference type="EMBL" id="AFU59735.1"/>
    </source>
</evidence>
<gene>
    <name evidence="1" type="ordered locus">Ngar_c28150</name>
</gene>
<proteinExistence type="predicted"/>
<dbReference type="EMBL" id="CP002408">
    <property type="protein sequence ID" value="AFU59735.1"/>
    <property type="molecule type" value="Genomic_DNA"/>
</dbReference>
<dbReference type="Proteomes" id="UP000008037">
    <property type="component" value="Chromosome"/>
</dbReference>
<keyword evidence="2" id="KW-1185">Reference proteome</keyword>
<evidence type="ECO:0000313" key="2">
    <source>
        <dbReference type="Proteomes" id="UP000008037"/>
    </source>
</evidence>
<dbReference type="InParanoid" id="K0IIK6"/>
<dbReference type="BioCyc" id="CNIT1237085:G1324-2815-MONOMER"/>